<accession>A0A9J7HBG1</accession>
<gene>
    <name evidence="3" type="primary">Smim7</name>
</gene>
<evidence type="ECO:0000313" key="3">
    <source>
        <dbReference type="RefSeq" id="XP_035307001.1"/>
    </source>
</evidence>
<evidence type="ECO:0000256" key="1">
    <source>
        <dbReference type="SAM" id="SignalP"/>
    </source>
</evidence>
<reference evidence="2" key="2">
    <citation type="journal article" date="2020" name="Biotechnol. Bioeng.">
        <title>Chromosome-scale scaffolds for the Chinese hamster reference genome assembly to facilitate the study of the CHO epigenome.</title>
        <authorList>
            <person name="Hilliard W."/>
            <person name="MacDonald M."/>
            <person name="Lee K.H."/>
        </authorList>
    </citation>
    <scope>NUCLEOTIDE SEQUENCE [LARGE SCALE GENOMIC DNA]</scope>
    <source>
        <strain evidence="2">17A/GY</strain>
    </source>
</reference>
<dbReference type="GeneID" id="100758354"/>
<sequence length="104" mass="11702">MIGDILLFGTLLMNAGAVLNFKLRQHPGVPTEPEVLPDLHRPVECVHDAVHDCSVWLLRTQSSPAGCRGSVSVLMTSRMFHRKTRDFPRGLELIWMEIVHFPAT</sequence>
<proteinExistence type="predicted"/>
<dbReference type="CTD" id="79086"/>
<feature type="signal peptide" evidence="1">
    <location>
        <begin position="1"/>
        <end position="17"/>
    </location>
</feature>
<protein>
    <submittedName>
        <fullName evidence="3">Small integral membrane protein 7 isoform X1</fullName>
    </submittedName>
</protein>
<name>A0A9J7HBG1_CRIGR</name>
<keyword evidence="1" id="KW-0732">Signal</keyword>
<dbReference type="Proteomes" id="UP001108280">
    <property type="component" value="Chromosome 1"/>
</dbReference>
<feature type="chain" id="PRO_5039929545" evidence="1">
    <location>
        <begin position="18"/>
        <end position="104"/>
    </location>
</feature>
<evidence type="ECO:0000313" key="2">
    <source>
        <dbReference type="Proteomes" id="UP001108280"/>
    </source>
</evidence>
<reference evidence="2" key="1">
    <citation type="journal article" date="2018" name="Biotechnol. Bioeng.">
        <title>A reference genome of the Chinese hamster based on a hybrid assembly strategy.</title>
        <authorList>
            <person name="Rupp O."/>
            <person name="MacDonald M.L."/>
            <person name="Li S."/>
            <person name="Dhiman H."/>
            <person name="Polson S."/>
            <person name="Griep S."/>
            <person name="Heffner K."/>
            <person name="Hernandez I."/>
            <person name="Brinkrolf K."/>
            <person name="Jadhav V."/>
            <person name="Samoudi M."/>
            <person name="Hao H."/>
            <person name="Kingham B."/>
            <person name="Goesmann A."/>
            <person name="Betenbaugh M.J."/>
            <person name="Lewis N.E."/>
            <person name="Borth N."/>
            <person name="Lee K.H."/>
        </authorList>
    </citation>
    <scope>NUCLEOTIDE SEQUENCE [LARGE SCALE GENOMIC DNA]</scope>
    <source>
        <strain evidence="2">17A/GY</strain>
    </source>
</reference>
<keyword evidence="2" id="KW-1185">Reference proteome</keyword>
<dbReference type="AlphaFoldDB" id="A0A9J7HBG1"/>
<dbReference type="OrthoDB" id="10047572at2759"/>
<dbReference type="RefSeq" id="XP_035307320.1">
    <property type="nucleotide sequence ID" value="XM_035451429.1"/>
</dbReference>
<dbReference type="RefSeq" id="XP_035307001.1">
    <property type="nucleotide sequence ID" value="XM_035451110.1"/>
</dbReference>
<reference evidence="3" key="3">
    <citation type="submission" date="2025-08" db="UniProtKB">
        <authorList>
            <consortium name="RefSeq"/>
        </authorList>
    </citation>
    <scope>IDENTIFICATION</scope>
    <source>
        <strain evidence="3">17A/GY</strain>
        <tissue evidence="3">Liver</tissue>
    </source>
</reference>
<organism evidence="2 3">
    <name type="scientific">Cricetulus griseus</name>
    <name type="common">Chinese hamster</name>
    <name type="synonym">Cricetulus barabensis griseus</name>
    <dbReference type="NCBI Taxonomy" id="10029"/>
    <lineage>
        <taxon>Eukaryota</taxon>
        <taxon>Metazoa</taxon>
        <taxon>Chordata</taxon>
        <taxon>Craniata</taxon>
        <taxon>Vertebrata</taxon>
        <taxon>Euteleostomi</taxon>
        <taxon>Mammalia</taxon>
        <taxon>Eutheria</taxon>
        <taxon>Euarchontoglires</taxon>
        <taxon>Glires</taxon>
        <taxon>Rodentia</taxon>
        <taxon>Myomorpha</taxon>
        <taxon>Muroidea</taxon>
        <taxon>Cricetidae</taxon>
        <taxon>Cricetinae</taxon>
        <taxon>Cricetulus</taxon>
    </lineage>
</organism>